<organism evidence="2 3">
    <name type="scientific">Fusarium avenaceum</name>
    <dbReference type="NCBI Taxonomy" id="40199"/>
    <lineage>
        <taxon>Eukaryota</taxon>
        <taxon>Fungi</taxon>
        <taxon>Dikarya</taxon>
        <taxon>Ascomycota</taxon>
        <taxon>Pezizomycotina</taxon>
        <taxon>Sordariomycetes</taxon>
        <taxon>Hypocreomycetidae</taxon>
        <taxon>Hypocreales</taxon>
        <taxon>Nectriaceae</taxon>
        <taxon>Fusarium</taxon>
        <taxon>Fusarium tricinctum species complex</taxon>
    </lineage>
</organism>
<keyword evidence="3" id="KW-1185">Reference proteome</keyword>
<name>A0A9P7KJY8_9HYPO</name>
<dbReference type="EMBL" id="JAGPUO010000028">
    <property type="protein sequence ID" value="KAG5655571.1"/>
    <property type="molecule type" value="Genomic_DNA"/>
</dbReference>
<dbReference type="Proteomes" id="UP000782241">
    <property type="component" value="Unassembled WGS sequence"/>
</dbReference>
<dbReference type="AlphaFoldDB" id="A0A9P7KJY8"/>
<evidence type="ECO:0000313" key="3">
    <source>
        <dbReference type="Proteomes" id="UP000782241"/>
    </source>
</evidence>
<proteinExistence type="predicted"/>
<accession>A0A9P7KJY8</accession>
<dbReference type="Pfam" id="PF11951">
    <property type="entry name" value="Fungal_trans_2"/>
    <property type="match status" value="1"/>
</dbReference>
<gene>
    <name evidence="2" type="ORF">KAF25_003908</name>
</gene>
<reference evidence="2" key="1">
    <citation type="submission" date="2021-04" db="EMBL/GenBank/DDBJ databases">
        <title>Draft genome of Fusarium avenaceum strain F156N33, isolated from an atmospheric sample in Virginia.</title>
        <authorList>
            <person name="Yang S."/>
            <person name="Vinatzer B.A."/>
            <person name="Coleman J."/>
        </authorList>
    </citation>
    <scope>NUCLEOTIDE SEQUENCE</scope>
    <source>
        <strain evidence="2">F156N33</strain>
    </source>
</reference>
<evidence type="ECO:0000256" key="1">
    <source>
        <dbReference type="ARBA" id="ARBA00023242"/>
    </source>
</evidence>
<evidence type="ECO:0000313" key="2">
    <source>
        <dbReference type="EMBL" id="KAG5655571.1"/>
    </source>
</evidence>
<dbReference type="InterPro" id="IPR021858">
    <property type="entry name" value="Fun_TF"/>
</dbReference>
<protein>
    <submittedName>
        <fullName evidence="2">Uncharacterized protein</fullName>
    </submittedName>
</protein>
<comment type="caution">
    <text evidence="2">The sequence shown here is derived from an EMBL/GenBank/DDBJ whole genome shotgun (WGS) entry which is preliminary data.</text>
</comment>
<sequence>MLETVSSEPSMYPWGNKDDRAISESSTLHSSECYAFTYGITPTITLAINEVCHLSKHLTRFQLESKSLPDEFLEACEDLGNILEAWRLEDESIRAVFTGDEMSSSVFSHYAKGWHGAALIFYYTRIQGIKRVDLTRVVDDVGEYVTKAEDLKSLVDNAGEGISMAPITWPAFVASCNAVRERRGIWEQWWKRLQRYKLGNIGKQWHLVQRIWAKLDEAENQAIWLSWVDAYNMADFDVLLV</sequence>
<keyword evidence="1" id="KW-0539">Nucleus</keyword>